<sequence length="262" mass="30197">MTVTSFEEFVAALQEIQSRGYIETHRAGNTGIGKTLEDELGIKENNIPGPDAAGIELKSTRRSSNNLTTLFTKEPPRENRVLWNQDLVRELGYEDSKGRQALKSTIGTGEPNSRGFLLDYDTDSVEVVHEDYGTCAVYPLTLLRNVFERKLPALILVIADVEERNDREYFWYNEAYYLDGFDSDEFLQLMRDGEITLDLRMHIKDNGNIRNRGTAWRIMDDNKLDRAFEVRKPLLEDDVDIEFERPVQEELNAFDDETDSDE</sequence>
<name>M0F1U2_9EURY</name>
<evidence type="ECO:0000313" key="3">
    <source>
        <dbReference type="Proteomes" id="UP000011526"/>
    </source>
</evidence>
<gene>
    <name evidence="2" type="ORF">C465_01329</name>
</gene>
<dbReference type="Gene3D" id="3.40.210.20">
    <property type="entry name" value="MvaI/BcnI restriction endonuclease, catalytic domain"/>
    <property type="match status" value="1"/>
</dbReference>
<dbReference type="InterPro" id="IPR029127">
    <property type="entry name" value="MvaI_BcnI"/>
</dbReference>
<dbReference type="EMBL" id="AOJM01000014">
    <property type="protein sequence ID" value="ELZ53147.1"/>
    <property type="molecule type" value="Genomic_DNA"/>
</dbReference>
<keyword evidence="3" id="KW-1185">Reference proteome</keyword>
<feature type="domain" description="MvaI/BcnI restriction endonuclease" evidence="1">
    <location>
        <begin position="11"/>
        <end position="221"/>
    </location>
</feature>
<protein>
    <recommendedName>
        <fullName evidence="1">MvaI/BcnI restriction endonuclease domain-containing protein</fullName>
    </recommendedName>
</protein>
<comment type="caution">
    <text evidence="2">The sequence shown here is derived from an EMBL/GenBank/DDBJ whole genome shotgun (WGS) entry which is preliminary data.</text>
</comment>
<dbReference type="InterPro" id="IPR043005">
    <property type="entry name" value="MvaI_BcnI_rec"/>
</dbReference>
<accession>M0F1U2</accession>
<organism evidence="2 3">
    <name type="scientific">Halorubrum distributum JCM 9100</name>
    <dbReference type="NCBI Taxonomy" id="1227467"/>
    <lineage>
        <taxon>Archaea</taxon>
        <taxon>Methanobacteriati</taxon>
        <taxon>Methanobacteriota</taxon>
        <taxon>Stenosarchaea group</taxon>
        <taxon>Halobacteria</taxon>
        <taxon>Halobacteriales</taxon>
        <taxon>Haloferacaceae</taxon>
        <taxon>Halorubrum</taxon>
        <taxon>Halorubrum distributum group</taxon>
    </lineage>
</organism>
<dbReference type="InterPro" id="IPR043004">
    <property type="entry name" value="MvaI_BcnI_cat"/>
</dbReference>
<proteinExistence type="predicted"/>
<dbReference type="Proteomes" id="UP000011526">
    <property type="component" value="Unassembled WGS sequence"/>
</dbReference>
<evidence type="ECO:0000313" key="2">
    <source>
        <dbReference type="EMBL" id="ELZ53147.1"/>
    </source>
</evidence>
<dbReference type="PATRIC" id="fig|1227467.4.peg.263"/>
<dbReference type="RefSeq" id="WP_004595401.1">
    <property type="nucleotide sequence ID" value="NZ_AOJM01000014.1"/>
</dbReference>
<dbReference type="Gene3D" id="3.30.70.3570">
    <property type="entry name" value="MvaI/BcnI restriction endonuclease, recognition domain"/>
    <property type="match status" value="1"/>
</dbReference>
<evidence type="ECO:0000259" key="1">
    <source>
        <dbReference type="Pfam" id="PF15515"/>
    </source>
</evidence>
<dbReference type="AlphaFoldDB" id="M0F1U2"/>
<dbReference type="Pfam" id="PF15515">
    <property type="entry name" value="MvaI_BcnI"/>
    <property type="match status" value="1"/>
</dbReference>
<reference evidence="2 3" key="1">
    <citation type="journal article" date="2014" name="PLoS Genet.">
        <title>Phylogenetically driven sequencing of extremely halophilic archaea reveals strategies for static and dynamic osmo-response.</title>
        <authorList>
            <person name="Becker E.A."/>
            <person name="Seitzer P.M."/>
            <person name="Tritt A."/>
            <person name="Larsen D."/>
            <person name="Krusor M."/>
            <person name="Yao A.I."/>
            <person name="Wu D."/>
            <person name="Madern D."/>
            <person name="Eisen J.A."/>
            <person name="Darling A.E."/>
            <person name="Facciotti M.T."/>
        </authorList>
    </citation>
    <scope>NUCLEOTIDE SEQUENCE [LARGE SCALE GENOMIC DNA]</scope>
    <source>
        <strain evidence="2 3">JCM 9100</strain>
    </source>
</reference>